<keyword evidence="1" id="KW-0472">Membrane</keyword>
<reference evidence="2 3" key="1">
    <citation type="submission" date="2016-09" db="EMBL/GenBank/DDBJ databases">
        <title>Complete genome sequence of microbes from the polar regions.</title>
        <authorList>
            <person name="Liao L."/>
            <person name="Chen B."/>
        </authorList>
    </citation>
    <scope>NUCLEOTIDE SEQUENCE [LARGE SCALE GENOMIC DNA]</scope>
    <source>
        <strain evidence="2 3">ZS314</strain>
    </source>
</reference>
<dbReference type="Proteomes" id="UP000464507">
    <property type="component" value="Chromosome"/>
</dbReference>
<sequence length="430" mass="44304">MFRAQLQATTAQAAAARPARSSGRGRAVLAVILITLGVLLAPVAVIAAWTKSEVTDTDRFVATLTPLIEDEAFQVFLVDGIAAAVDDSIGIEAISADLLRNAAEHLVTSDAFERVWDRALRVSHAQLTTALSGDTSQAVVISESGELGIQLGPIIEEVKTELIGRGHTLAQRIPDIDRTIVVAEAEGLAQARTVHQILDVLGVVLPWLSLLLPAAGVLAARTRSRALVWAGIALALAMALLASGLSIGRILFVDAISRVYLPTDAAGSIYDALVPLVYSTAIAVGVVGVTVAIVAYFAGHSPGEIMARGPTVDTAGRLRAAAAAKGATTGKFGACVYRARRYLRIAVAVIAAAIVLFVRPLSPGVILWTATGALLAILLIEVLQRPSVEEAAVGIQVVGGHVVGGHVVGGHVVGSEVVGSEVVGEASGGV</sequence>
<feature type="transmembrane region" description="Helical" evidence="1">
    <location>
        <begin position="272"/>
        <end position="298"/>
    </location>
</feature>
<organism evidence="2 3">
    <name type="scientific">Marisediminicola antarctica</name>
    <dbReference type="NCBI Taxonomy" id="674079"/>
    <lineage>
        <taxon>Bacteria</taxon>
        <taxon>Bacillati</taxon>
        <taxon>Actinomycetota</taxon>
        <taxon>Actinomycetes</taxon>
        <taxon>Micrococcales</taxon>
        <taxon>Microbacteriaceae</taxon>
        <taxon>Marisediminicola</taxon>
    </lineage>
</organism>
<protein>
    <recommendedName>
        <fullName evidence="4">Integral membrane protein</fullName>
    </recommendedName>
</protein>
<feature type="transmembrane region" description="Helical" evidence="1">
    <location>
        <begin position="227"/>
        <end position="252"/>
    </location>
</feature>
<feature type="transmembrane region" description="Helical" evidence="1">
    <location>
        <begin position="200"/>
        <end position="220"/>
    </location>
</feature>
<dbReference type="KEGG" id="mant:BHD05_09705"/>
<keyword evidence="1" id="KW-0812">Transmembrane</keyword>
<accession>A0A7L5AKH5</accession>
<feature type="transmembrane region" description="Helical" evidence="1">
    <location>
        <begin position="342"/>
        <end position="359"/>
    </location>
</feature>
<dbReference type="EMBL" id="CP017146">
    <property type="protein sequence ID" value="QHO69874.1"/>
    <property type="molecule type" value="Genomic_DNA"/>
</dbReference>
<dbReference type="AlphaFoldDB" id="A0A7L5AKH5"/>
<evidence type="ECO:0008006" key="4">
    <source>
        <dbReference type="Google" id="ProtNLM"/>
    </source>
</evidence>
<proteinExistence type="predicted"/>
<evidence type="ECO:0000313" key="2">
    <source>
        <dbReference type="EMBL" id="QHO69874.1"/>
    </source>
</evidence>
<evidence type="ECO:0000256" key="1">
    <source>
        <dbReference type="SAM" id="Phobius"/>
    </source>
</evidence>
<keyword evidence="1" id="KW-1133">Transmembrane helix</keyword>
<gene>
    <name evidence="2" type="ORF">BHD05_09705</name>
</gene>
<feature type="transmembrane region" description="Helical" evidence="1">
    <location>
        <begin position="365"/>
        <end position="383"/>
    </location>
</feature>
<feature type="transmembrane region" description="Helical" evidence="1">
    <location>
        <begin position="27"/>
        <end position="49"/>
    </location>
</feature>
<keyword evidence="3" id="KW-1185">Reference proteome</keyword>
<name>A0A7L5AKH5_9MICO</name>
<evidence type="ECO:0000313" key="3">
    <source>
        <dbReference type="Proteomes" id="UP000464507"/>
    </source>
</evidence>